<dbReference type="EMBL" id="CAXHTB010000026">
    <property type="protein sequence ID" value="CAL0335016.1"/>
    <property type="molecule type" value="Genomic_DNA"/>
</dbReference>
<organism evidence="1 2">
    <name type="scientific">Lupinus luteus</name>
    <name type="common">European yellow lupine</name>
    <dbReference type="NCBI Taxonomy" id="3873"/>
    <lineage>
        <taxon>Eukaryota</taxon>
        <taxon>Viridiplantae</taxon>
        <taxon>Streptophyta</taxon>
        <taxon>Embryophyta</taxon>
        <taxon>Tracheophyta</taxon>
        <taxon>Spermatophyta</taxon>
        <taxon>Magnoliopsida</taxon>
        <taxon>eudicotyledons</taxon>
        <taxon>Gunneridae</taxon>
        <taxon>Pentapetalae</taxon>
        <taxon>rosids</taxon>
        <taxon>fabids</taxon>
        <taxon>Fabales</taxon>
        <taxon>Fabaceae</taxon>
        <taxon>Papilionoideae</taxon>
        <taxon>50 kb inversion clade</taxon>
        <taxon>genistoids sensu lato</taxon>
        <taxon>core genistoids</taxon>
        <taxon>Genisteae</taxon>
        <taxon>Lupinus</taxon>
    </lineage>
</organism>
<reference evidence="1 2" key="1">
    <citation type="submission" date="2024-03" db="EMBL/GenBank/DDBJ databases">
        <authorList>
            <person name="Martinez-Hernandez J."/>
        </authorList>
    </citation>
    <scope>NUCLEOTIDE SEQUENCE [LARGE SCALE GENOMIC DNA]</scope>
</reference>
<accession>A0AAV1YLT9</accession>
<proteinExistence type="predicted"/>
<evidence type="ECO:0000313" key="1">
    <source>
        <dbReference type="EMBL" id="CAL0335016.1"/>
    </source>
</evidence>
<gene>
    <name evidence="1" type="ORF">LLUT_LOCUS36076</name>
</gene>
<keyword evidence="2" id="KW-1185">Reference proteome</keyword>
<sequence>MTLSLSSSIFVKSHPLKKNYAAADADARILMLSMLQTQYPTEKDTSARKDQDVFLTPHEKSLSLPISSDDPFDNVS</sequence>
<evidence type="ECO:0000313" key="2">
    <source>
        <dbReference type="Proteomes" id="UP001497480"/>
    </source>
</evidence>
<comment type="caution">
    <text evidence="1">The sequence shown here is derived from an EMBL/GenBank/DDBJ whole genome shotgun (WGS) entry which is preliminary data.</text>
</comment>
<name>A0AAV1YLT9_LUPLU</name>
<protein>
    <submittedName>
        <fullName evidence="1">Uncharacterized protein</fullName>
    </submittedName>
</protein>
<dbReference type="AlphaFoldDB" id="A0AAV1YLT9"/>
<dbReference type="Proteomes" id="UP001497480">
    <property type="component" value="Unassembled WGS sequence"/>
</dbReference>